<protein>
    <submittedName>
        <fullName evidence="5">Alanine acetyltransferase</fullName>
    </submittedName>
</protein>
<dbReference type="InterPro" id="IPR000182">
    <property type="entry name" value="GNAT_dom"/>
</dbReference>
<comment type="caution">
    <text evidence="5">The sequence shown here is derived from an EMBL/GenBank/DDBJ whole genome shotgun (WGS) entry which is preliminary data.</text>
</comment>
<evidence type="ECO:0000256" key="2">
    <source>
        <dbReference type="ARBA" id="ARBA00023315"/>
    </source>
</evidence>
<dbReference type="InterPro" id="IPR016181">
    <property type="entry name" value="Acyl_CoA_acyltransferase"/>
</dbReference>
<dbReference type="Pfam" id="PF13302">
    <property type="entry name" value="Acetyltransf_3"/>
    <property type="match status" value="1"/>
</dbReference>
<organism evidence="5 6">
    <name type="scientific">Dictyobacter halimunensis</name>
    <dbReference type="NCBI Taxonomy" id="3026934"/>
    <lineage>
        <taxon>Bacteria</taxon>
        <taxon>Bacillati</taxon>
        <taxon>Chloroflexota</taxon>
        <taxon>Ktedonobacteria</taxon>
        <taxon>Ktedonobacterales</taxon>
        <taxon>Dictyobacteraceae</taxon>
        <taxon>Dictyobacter</taxon>
    </lineage>
</organism>
<dbReference type="Gene3D" id="3.40.630.30">
    <property type="match status" value="1"/>
</dbReference>
<sequence length="174" mass="19569">MIQGERIRLRPAKVADIDMLHSRADDAAFEGEYNDFGLNPDRHLQRSFEADGLLSARHGTLIVENMAGEFVGTISYRSVAYGPNEGSKHYAMGISLAPEQRGKGYGSEAQKLLTDYLFNTYPIIRVEASTDVTNIAEQRSLAKAGFTREVRVRKAQWRGGEWHDLFVYSKLRGE</sequence>
<dbReference type="PROSITE" id="PS51186">
    <property type="entry name" value="GNAT"/>
    <property type="match status" value="1"/>
</dbReference>
<dbReference type="SUPFAM" id="SSF55729">
    <property type="entry name" value="Acyl-CoA N-acyltransferases (Nat)"/>
    <property type="match status" value="1"/>
</dbReference>
<dbReference type="EMBL" id="BSRI01000001">
    <property type="protein sequence ID" value="GLV53760.1"/>
    <property type="molecule type" value="Genomic_DNA"/>
</dbReference>
<evidence type="ECO:0000259" key="4">
    <source>
        <dbReference type="PROSITE" id="PS51186"/>
    </source>
</evidence>
<proteinExistence type="inferred from homology"/>
<dbReference type="InterPro" id="IPR051531">
    <property type="entry name" value="N-acetyltransferase"/>
</dbReference>
<dbReference type="RefSeq" id="WP_338247468.1">
    <property type="nucleotide sequence ID" value="NZ_BSRI01000001.1"/>
</dbReference>
<keyword evidence="1" id="KW-0808">Transferase</keyword>
<evidence type="ECO:0000313" key="6">
    <source>
        <dbReference type="Proteomes" id="UP001344906"/>
    </source>
</evidence>
<name>A0ABQ6FMU3_9CHLR</name>
<evidence type="ECO:0000313" key="5">
    <source>
        <dbReference type="EMBL" id="GLV53760.1"/>
    </source>
</evidence>
<keyword evidence="2" id="KW-0012">Acyltransferase</keyword>
<evidence type="ECO:0000256" key="3">
    <source>
        <dbReference type="ARBA" id="ARBA00038502"/>
    </source>
</evidence>
<dbReference type="Proteomes" id="UP001344906">
    <property type="component" value="Unassembled WGS sequence"/>
</dbReference>
<feature type="domain" description="N-acetyltransferase" evidence="4">
    <location>
        <begin position="7"/>
        <end position="173"/>
    </location>
</feature>
<evidence type="ECO:0000256" key="1">
    <source>
        <dbReference type="ARBA" id="ARBA00022679"/>
    </source>
</evidence>
<accession>A0ABQ6FMU3</accession>
<reference evidence="5 6" key="1">
    <citation type="submission" date="2023-02" db="EMBL/GenBank/DDBJ databases">
        <title>Dictyobacter halimunensis sp. nov., a new member of the class Ktedonobacteria from forest soil in a geothermal area.</title>
        <authorList>
            <person name="Rachmania M.K."/>
            <person name="Ningsih F."/>
            <person name="Sakai Y."/>
            <person name="Yabe S."/>
            <person name="Yokota A."/>
            <person name="Sjamsuridzal W."/>
        </authorList>
    </citation>
    <scope>NUCLEOTIDE SEQUENCE [LARGE SCALE GENOMIC DNA]</scope>
    <source>
        <strain evidence="5 6">S3.2.2.5</strain>
    </source>
</reference>
<comment type="similarity">
    <text evidence="3">Belongs to the acetyltransferase family. RimJ subfamily.</text>
</comment>
<keyword evidence="6" id="KW-1185">Reference proteome</keyword>
<dbReference type="PANTHER" id="PTHR43792:SF8">
    <property type="entry name" value="[RIBOSOMAL PROTEIN US5]-ALANINE N-ACETYLTRANSFERASE"/>
    <property type="match status" value="1"/>
</dbReference>
<gene>
    <name evidence="5" type="primary">rimJ_1</name>
    <name evidence="5" type="ORF">KDH_06110</name>
</gene>
<dbReference type="PANTHER" id="PTHR43792">
    <property type="entry name" value="GNAT FAMILY, PUTATIVE (AFU_ORTHOLOGUE AFUA_3G00765)-RELATED-RELATED"/>
    <property type="match status" value="1"/>
</dbReference>